<dbReference type="AlphaFoldDB" id="A0A401GJ48"/>
<proteinExistence type="predicted"/>
<name>A0A401GJ48_9APHY</name>
<dbReference type="GeneID" id="38779151"/>
<dbReference type="RefSeq" id="XP_027613147.1">
    <property type="nucleotide sequence ID" value="XM_027757346.1"/>
</dbReference>
<dbReference type="InParanoid" id="A0A401GJ48"/>
<dbReference type="Proteomes" id="UP000287166">
    <property type="component" value="Unassembled WGS sequence"/>
</dbReference>
<evidence type="ECO:0000313" key="2">
    <source>
        <dbReference type="Proteomes" id="UP000287166"/>
    </source>
</evidence>
<protein>
    <submittedName>
        <fullName evidence="1">Uncharacterized protein</fullName>
    </submittedName>
</protein>
<keyword evidence="2" id="KW-1185">Reference proteome</keyword>
<organism evidence="1 2">
    <name type="scientific">Sparassis crispa</name>
    <dbReference type="NCBI Taxonomy" id="139825"/>
    <lineage>
        <taxon>Eukaryota</taxon>
        <taxon>Fungi</taxon>
        <taxon>Dikarya</taxon>
        <taxon>Basidiomycota</taxon>
        <taxon>Agaricomycotina</taxon>
        <taxon>Agaricomycetes</taxon>
        <taxon>Polyporales</taxon>
        <taxon>Sparassidaceae</taxon>
        <taxon>Sparassis</taxon>
    </lineage>
</organism>
<comment type="caution">
    <text evidence="1">The sequence shown here is derived from an EMBL/GenBank/DDBJ whole genome shotgun (WGS) entry which is preliminary data.</text>
</comment>
<dbReference type="EMBL" id="BFAD01000004">
    <property type="protein sequence ID" value="GBE82234.1"/>
    <property type="molecule type" value="Genomic_DNA"/>
</dbReference>
<evidence type="ECO:0000313" key="1">
    <source>
        <dbReference type="EMBL" id="GBE82234.1"/>
    </source>
</evidence>
<accession>A0A401GJ48</accession>
<sequence>MVLAELHLVIVHTDQSFIFSGNISLRHLIRSTPSSLSSNAVSHLEHAGITQLHHLASWTLNSDYPTLPPSWSLTIHPNLFPLLRFTPAASDWPDIQHWIASLTLHDLTTAPLTSAATPLPTLVGTGSSGIVLYNARDTRIGSSGIRPHNARVPGSSGDTCVARDWMLTLPRDFRRALAEHVLHTLTLVSSQPPSHFALPMFASDGSLILAAPSFRQFRSAVFAAARPTSTTVCSLASFHNGASILHAEVYGLVAASLQASTPSSLPPSPSAPLYTDHLNSTRIINDSLSTSFQSLPNRWSSLPARSLYQWLRQILTSSSSSPLPVQMRSSTSLQVTLTFSHFHLLQSLPLLWMTIHYSRTPMATLNPIFLPTSPAPL</sequence>
<reference evidence="1 2" key="1">
    <citation type="journal article" date="2018" name="Sci. Rep.">
        <title>Genome sequence of the cauliflower mushroom Sparassis crispa (Hanabiratake) and its association with beneficial usage.</title>
        <authorList>
            <person name="Kiyama R."/>
            <person name="Furutani Y."/>
            <person name="Kawaguchi K."/>
            <person name="Nakanishi T."/>
        </authorList>
    </citation>
    <scope>NUCLEOTIDE SEQUENCE [LARGE SCALE GENOMIC DNA]</scope>
</reference>
<gene>
    <name evidence="1" type="ORF">SCP_0406170</name>
</gene>